<dbReference type="Proteomes" id="UP000516160">
    <property type="component" value="Chromosome"/>
</dbReference>
<dbReference type="AlphaFoldDB" id="A0A7G9WBP8"/>
<dbReference type="RefSeq" id="WP_213166505.1">
    <property type="nucleotide sequence ID" value="NZ_CP058559.1"/>
</dbReference>
<dbReference type="Gene3D" id="3.30.70.60">
    <property type="match status" value="1"/>
</dbReference>
<evidence type="ECO:0000313" key="3">
    <source>
        <dbReference type="EMBL" id="QNO16110.1"/>
    </source>
</evidence>
<accession>A0A7G9WBP8</accession>
<gene>
    <name evidence="3" type="ORF">HYG86_15710</name>
</gene>
<protein>
    <recommendedName>
        <fullName evidence="5">Type IV pilus assembly protein PilO</fullName>
    </recommendedName>
</protein>
<name>A0A7G9WBP8_ALKCA</name>
<dbReference type="InterPro" id="IPR007445">
    <property type="entry name" value="PilO"/>
</dbReference>
<feature type="transmembrane region" description="Helical" evidence="2">
    <location>
        <begin position="14"/>
        <end position="32"/>
    </location>
</feature>
<feature type="coiled-coil region" evidence="1">
    <location>
        <begin position="33"/>
        <end position="67"/>
    </location>
</feature>
<dbReference type="InterPro" id="IPR014717">
    <property type="entry name" value="Transl_elong_EF1B/ribsomal_bS6"/>
</dbReference>
<dbReference type="KEGG" id="acae:HYG86_15710"/>
<keyword evidence="1" id="KW-0175">Coiled coil</keyword>
<reference evidence="3 4" key="1">
    <citation type="submission" date="2020-07" db="EMBL/GenBank/DDBJ databases">
        <title>Alkalicella. sp. LB2 genome.</title>
        <authorList>
            <person name="Postec A."/>
            <person name="Quemeneur M."/>
        </authorList>
    </citation>
    <scope>NUCLEOTIDE SEQUENCE [LARGE SCALE GENOMIC DNA]</scope>
    <source>
        <strain evidence="3 4">LB2</strain>
    </source>
</reference>
<evidence type="ECO:0008006" key="5">
    <source>
        <dbReference type="Google" id="ProtNLM"/>
    </source>
</evidence>
<keyword evidence="2" id="KW-1133">Transmembrane helix</keyword>
<sequence>MLEMFKKLSSRERNMLIILCSLIFLYVIYITLFETSMTTLKDANKQLESLQSREDELNLQLATYNGLKNRYGSYDINELQKILPAEGKVPEIILWIESLFADTGLSRPNISLNLVESQEKHMQLTLTFSGPYNSIYSLINNIENNTRLTKIERVNLNGNQGSLNANLVVNVYGQSFHEVPDGQFNFSNEALFRGQ</sequence>
<evidence type="ECO:0000313" key="4">
    <source>
        <dbReference type="Proteomes" id="UP000516160"/>
    </source>
</evidence>
<organism evidence="3 4">
    <name type="scientific">Alkalicella caledoniensis</name>
    <dbReference type="NCBI Taxonomy" id="2731377"/>
    <lineage>
        <taxon>Bacteria</taxon>
        <taxon>Bacillati</taxon>
        <taxon>Bacillota</taxon>
        <taxon>Clostridia</taxon>
        <taxon>Eubacteriales</taxon>
        <taxon>Proteinivoracaceae</taxon>
        <taxon>Alkalicella</taxon>
    </lineage>
</organism>
<keyword evidence="2" id="KW-0472">Membrane</keyword>
<evidence type="ECO:0000256" key="2">
    <source>
        <dbReference type="SAM" id="Phobius"/>
    </source>
</evidence>
<proteinExistence type="predicted"/>
<keyword evidence="2" id="KW-0812">Transmembrane</keyword>
<dbReference type="GO" id="GO:0043107">
    <property type="term" value="P:type IV pilus-dependent motility"/>
    <property type="evidence" value="ECO:0007669"/>
    <property type="project" value="InterPro"/>
</dbReference>
<dbReference type="GO" id="GO:0043683">
    <property type="term" value="P:type IV pilus assembly"/>
    <property type="evidence" value="ECO:0007669"/>
    <property type="project" value="InterPro"/>
</dbReference>
<keyword evidence="4" id="KW-1185">Reference proteome</keyword>
<evidence type="ECO:0000256" key="1">
    <source>
        <dbReference type="SAM" id="Coils"/>
    </source>
</evidence>
<dbReference type="EMBL" id="CP058559">
    <property type="protein sequence ID" value="QNO16110.1"/>
    <property type="molecule type" value="Genomic_DNA"/>
</dbReference>
<dbReference type="Pfam" id="PF04350">
    <property type="entry name" value="PilO"/>
    <property type="match status" value="1"/>
</dbReference>